<feature type="domain" description="Peptidase S9A N-terminal" evidence="9">
    <location>
        <begin position="8"/>
        <end position="418"/>
    </location>
</feature>
<evidence type="ECO:0000256" key="6">
    <source>
        <dbReference type="ARBA" id="ARBA00022825"/>
    </source>
</evidence>
<dbReference type="InterPro" id="IPR001375">
    <property type="entry name" value="Peptidase_S9_cat"/>
</dbReference>
<dbReference type="SUPFAM" id="SSF50993">
    <property type="entry name" value="Peptidase/esterase 'gauge' domain"/>
    <property type="match status" value="1"/>
</dbReference>
<proteinExistence type="evidence at transcript level"/>
<evidence type="ECO:0000256" key="5">
    <source>
        <dbReference type="ARBA" id="ARBA00022801"/>
    </source>
</evidence>
<protein>
    <recommendedName>
        <fullName evidence="3 7">Prolyl endopeptidase</fullName>
        <ecNumber evidence="7">3.4.21.-</ecNumber>
    </recommendedName>
</protein>
<keyword evidence="4 7" id="KW-0645">Protease</keyword>
<dbReference type="GO" id="GO:0006508">
    <property type="term" value="P:proteolysis"/>
    <property type="evidence" value="ECO:0007669"/>
    <property type="project" value="UniProtKB-KW"/>
</dbReference>
<dbReference type="Gene3D" id="3.40.50.1820">
    <property type="entry name" value="alpha/beta hydrolase"/>
    <property type="match status" value="1"/>
</dbReference>
<accession>A0A1I9WLN1</accession>
<dbReference type="InterPro" id="IPR002471">
    <property type="entry name" value="Pept_S9_AS"/>
</dbReference>
<dbReference type="InterPro" id="IPR051167">
    <property type="entry name" value="Prolyl_oligopep/macrocyclase"/>
</dbReference>
<evidence type="ECO:0000259" key="8">
    <source>
        <dbReference type="Pfam" id="PF00326"/>
    </source>
</evidence>
<feature type="domain" description="Peptidase S9 prolyl oligopeptidase catalytic" evidence="8">
    <location>
        <begin position="480"/>
        <end position="702"/>
    </location>
</feature>
<comment type="similarity">
    <text evidence="2 7">Belongs to the peptidase S9A family.</text>
</comment>
<dbReference type="InterPro" id="IPR023302">
    <property type="entry name" value="Pept_S9A_N"/>
</dbReference>
<dbReference type="PRINTS" id="PR00862">
    <property type="entry name" value="PROLIGOPTASE"/>
</dbReference>
<dbReference type="PANTHER" id="PTHR42881">
    <property type="entry name" value="PROLYL ENDOPEPTIDASE"/>
    <property type="match status" value="1"/>
</dbReference>
<dbReference type="AlphaFoldDB" id="A0A1I9WLN1"/>
<evidence type="ECO:0000256" key="2">
    <source>
        <dbReference type="ARBA" id="ARBA00005228"/>
    </source>
</evidence>
<reference evidence="10" key="1">
    <citation type="journal article" date="2016" name="BMC Genomics">
        <title>Seminal fluid protein genes of the brown planthopper, Nilaparvata lugens.</title>
        <authorList>
            <person name="Yu B."/>
            <person name="Li D.T."/>
            <person name="Lu J.B."/>
            <person name="Zhang W.X."/>
            <person name="Zhang C.X."/>
        </authorList>
    </citation>
    <scope>NUCLEOTIDE SEQUENCE</scope>
    <source>
        <strain evidence="10">NlSFP_unconfirmed_comp36106</strain>
    </source>
</reference>
<keyword evidence="6 7" id="KW-0720">Serine protease</keyword>
<dbReference type="FunFam" id="2.130.10.120:FF:000001">
    <property type="entry name" value="Prolyl endopeptidase"/>
    <property type="match status" value="1"/>
</dbReference>
<dbReference type="Gene3D" id="2.130.10.120">
    <property type="entry name" value="Prolyl oligopeptidase, N-terminal domain"/>
    <property type="match status" value="1"/>
</dbReference>
<sequence>MKITYPPARIDSAVDSYNGVQVTDPYRWLEDPDSEETKNYVDAQNAITRPFLESCEERIKINSRLTELWNYPKYSCPYRHGDKYFYYMNTGLQNQSVLYVQDSLTAEAKVFLDPNTLSEDGTVALTGTQFSENEKIVAYTLSQSGSDWKTIHFKDVDTGKDYDEVLEKVKCSSMTWTHDNKGIFYGRYPDQIGKADGSETDCNKNQKLYYHRIGTPQSEDVLVVEFPEEPNFIIGAEVSDCGRWLILFPCKDCKDQLLYFSDLHAIPDGQINGKLKLVQVVHQLEANFDYITNDGPQFLFRTNKGAPNYRLVKIDFENPAEENWTTAIEEHSNDVLDWAAAVNQNQLVLCYIHDVKNVLQLHDLSSGKLLKSFPLEMGCISGYSGKRKYSDIFYQFTSFLTPGIIYHCDLTKSELEPKIFREIKVPGFDSSNCEAKQVFYTSKDGTRIPMFIVHKKGISLDGKNPTLLYGYGGFNISVQPSFSITRVVFIQHLNGILAVANLRGGGEYGQRWHDAGRLMNRQNVFDDFQAAGEYLIKEKYTSPDHLAIHGSSNGGLLTAACSNQRPDLFRVAIIQCGVLDMLRYHLFTIGCMWVSDYGCSDQPKQFENLYKFSPLHNVKEPAGDVQYPAILVTTASHDDRVVPLHSLKFIATLQDKIGSSSKQTNPLLIRIETKAGHGSGKPTTKVIDEHTDILCFLVRNLGLKYHD</sequence>
<organism evidence="10">
    <name type="scientific">Nilaparvata lugens</name>
    <name type="common">Brown planthopper</name>
    <dbReference type="NCBI Taxonomy" id="108931"/>
    <lineage>
        <taxon>Eukaryota</taxon>
        <taxon>Metazoa</taxon>
        <taxon>Ecdysozoa</taxon>
        <taxon>Arthropoda</taxon>
        <taxon>Hexapoda</taxon>
        <taxon>Insecta</taxon>
        <taxon>Pterygota</taxon>
        <taxon>Neoptera</taxon>
        <taxon>Paraneoptera</taxon>
        <taxon>Hemiptera</taxon>
        <taxon>Auchenorrhyncha</taxon>
        <taxon>Fulgoroidea</taxon>
        <taxon>Delphacidae</taxon>
        <taxon>Delphacinae</taxon>
        <taxon>Nilaparvata</taxon>
    </lineage>
</organism>
<dbReference type="InterPro" id="IPR002470">
    <property type="entry name" value="Peptidase_S9A"/>
</dbReference>
<dbReference type="GO" id="GO:0004252">
    <property type="term" value="F:serine-type endopeptidase activity"/>
    <property type="evidence" value="ECO:0007669"/>
    <property type="project" value="UniProtKB-UniRule"/>
</dbReference>
<comment type="catalytic activity">
    <reaction evidence="1">
        <text>Hydrolysis of Pro-|-Xaa &gt;&gt; Ala-|-Xaa in oligopeptides.</text>
        <dbReference type="EC" id="3.4.21.26"/>
    </reaction>
</comment>
<evidence type="ECO:0000256" key="3">
    <source>
        <dbReference type="ARBA" id="ARBA00016310"/>
    </source>
</evidence>
<name>A0A1I9WLN1_NILLU</name>
<dbReference type="PROSITE" id="PS00708">
    <property type="entry name" value="PRO_ENDOPEP_SER"/>
    <property type="match status" value="1"/>
</dbReference>
<evidence type="ECO:0000259" key="9">
    <source>
        <dbReference type="Pfam" id="PF02897"/>
    </source>
</evidence>
<dbReference type="GO" id="GO:0070012">
    <property type="term" value="F:oligopeptidase activity"/>
    <property type="evidence" value="ECO:0007669"/>
    <property type="project" value="TreeGrafter"/>
</dbReference>
<dbReference type="InterPro" id="IPR029058">
    <property type="entry name" value="AB_hydrolase_fold"/>
</dbReference>
<evidence type="ECO:0000256" key="4">
    <source>
        <dbReference type="ARBA" id="ARBA00022670"/>
    </source>
</evidence>
<keyword evidence="5 7" id="KW-0378">Hydrolase</keyword>
<evidence type="ECO:0000256" key="7">
    <source>
        <dbReference type="RuleBase" id="RU368024"/>
    </source>
</evidence>
<dbReference type="Pfam" id="PF02897">
    <property type="entry name" value="Peptidase_S9_N"/>
    <property type="match status" value="1"/>
</dbReference>
<evidence type="ECO:0000256" key="1">
    <source>
        <dbReference type="ARBA" id="ARBA00001070"/>
    </source>
</evidence>
<evidence type="ECO:0000313" key="10">
    <source>
        <dbReference type="EMBL" id="APA34051.1"/>
    </source>
</evidence>
<dbReference type="GO" id="GO:0005829">
    <property type="term" value="C:cytosol"/>
    <property type="evidence" value="ECO:0007669"/>
    <property type="project" value="TreeGrafter"/>
</dbReference>
<dbReference type="EMBL" id="KU932415">
    <property type="protein sequence ID" value="APA34051.1"/>
    <property type="molecule type" value="mRNA"/>
</dbReference>
<dbReference type="EC" id="3.4.21.-" evidence="7"/>
<dbReference type="Pfam" id="PF00326">
    <property type="entry name" value="Peptidase_S9"/>
    <property type="match status" value="1"/>
</dbReference>
<dbReference type="FunFam" id="3.40.50.1820:FF:000005">
    <property type="entry name" value="Prolyl endopeptidase"/>
    <property type="match status" value="1"/>
</dbReference>
<dbReference type="OrthoDB" id="248387at2759"/>
<dbReference type="SUPFAM" id="SSF53474">
    <property type="entry name" value="alpha/beta-Hydrolases"/>
    <property type="match status" value="1"/>
</dbReference>
<dbReference type="PANTHER" id="PTHR42881:SF2">
    <property type="entry name" value="PROLYL ENDOPEPTIDASE"/>
    <property type="match status" value="1"/>
</dbReference>